<evidence type="ECO:0000313" key="2">
    <source>
        <dbReference type="Proteomes" id="UP001159427"/>
    </source>
</evidence>
<name>A0ABN8N5M1_9CNID</name>
<dbReference type="Proteomes" id="UP001159427">
    <property type="component" value="Unassembled WGS sequence"/>
</dbReference>
<keyword evidence="2" id="KW-1185">Reference proteome</keyword>
<dbReference type="EMBL" id="CALNXI010000732">
    <property type="protein sequence ID" value="CAH3041558.1"/>
    <property type="molecule type" value="Genomic_DNA"/>
</dbReference>
<evidence type="ECO:0000313" key="1">
    <source>
        <dbReference type="EMBL" id="CAH3041558.1"/>
    </source>
</evidence>
<sequence length="205" mass="23908">MVDASVNKFETTVLSTLQLAQDELISAGMESSQTNEAFRELKMWLSSVSKRHFGGIRKQHKHVLLAAFPMLTSISKRWYKTFMRRMTPRCGVKNPWRVIVSENLSRDLFGMVQQIATRSSYGVTMHSTSKRIVMVFTRETKVRRLFCEIMDCEIEEEKFASGKKKVQAMINEEKEFGVSFNCTTEEITFDFFYGVWNEYGWPQHI</sequence>
<protein>
    <submittedName>
        <fullName evidence="1">Uncharacterized protein</fullName>
    </submittedName>
</protein>
<comment type="caution">
    <text evidence="1">The sequence shown here is derived from an EMBL/GenBank/DDBJ whole genome shotgun (WGS) entry which is preliminary data.</text>
</comment>
<proteinExistence type="predicted"/>
<gene>
    <name evidence="1" type="ORF">PEVE_00040344</name>
</gene>
<accession>A0ABN8N5M1</accession>
<reference evidence="1 2" key="1">
    <citation type="submission" date="2022-05" db="EMBL/GenBank/DDBJ databases">
        <authorList>
            <consortium name="Genoscope - CEA"/>
            <person name="William W."/>
        </authorList>
    </citation>
    <scope>NUCLEOTIDE SEQUENCE [LARGE SCALE GENOMIC DNA]</scope>
</reference>
<organism evidence="1 2">
    <name type="scientific">Porites evermanni</name>
    <dbReference type="NCBI Taxonomy" id="104178"/>
    <lineage>
        <taxon>Eukaryota</taxon>
        <taxon>Metazoa</taxon>
        <taxon>Cnidaria</taxon>
        <taxon>Anthozoa</taxon>
        <taxon>Hexacorallia</taxon>
        <taxon>Scleractinia</taxon>
        <taxon>Fungiina</taxon>
        <taxon>Poritidae</taxon>
        <taxon>Porites</taxon>
    </lineage>
</organism>